<dbReference type="InterPro" id="IPR000182">
    <property type="entry name" value="GNAT_dom"/>
</dbReference>
<dbReference type="InterPro" id="IPR016181">
    <property type="entry name" value="Acyl_CoA_acyltransferase"/>
</dbReference>
<gene>
    <name evidence="2" type="ORF">CDQ84_09185</name>
</gene>
<feature type="domain" description="N-acetyltransferase" evidence="1">
    <location>
        <begin position="160"/>
        <end position="295"/>
    </location>
</feature>
<dbReference type="CDD" id="cd04301">
    <property type="entry name" value="NAT_SF"/>
    <property type="match status" value="1"/>
</dbReference>
<dbReference type="Proteomes" id="UP000236151">
    <property type="component" value="Unassembled WGS sequence"/>
</dbReference>
<dbReference type="OrthoDB" id="62792at2"/>
<dbReference type="EMBL" id="NIOJ01000020">
    <property type="protein sequence ID" value="PNT99256.1"/>
    <property type="molecule type" value="Genomic_DNA"/>
</dbReference>
<dbReference type="KEGG" id="cthd:CDO33_01955"/>
<keyword evidence="3" id="KW-1185">Reference proteome</keyword>
<dbReference type="GO" id="GO:0016747">
    <property type="term" value="F:acyltransferase activity, transferring groups other than amino-acyl groups"/>
    <property type="evidence" value="ECO:0007669"/>
    <property type="project" value="InterPro"/>
</dbReference>
<comment type="caution">
    <text evidence="2">The sequence shown here is derived from an EMBL/GenBank/DDBJ whole genome shotgun (WGS) entry which is preliminary data.</text>
</comment>
<dbReference type="PROSITE" id="PS51186">
    <property type="entry name" value="GNAT"/>
    <property type="match status" value="1"/>
</dbReference>
<evidence type="ECO:0000259" key="1">
    <source>
        <dbReference type="PROSITE" id="PS51186"/>
    </source>
</evidence>
<organism evidence="2 3">
    <name type="scientific">Clostridium thermosuccinogenes</name>
    <dbReference type="NCBI Taxonomy" id="84032"/>
    <lineage>
        <taxon>Bacteria</taxon>
        <taxon>Bacillati</taxon>
        <taxon>Bacillota</taxon>
        <taxon>Clostridia</taxon>
        <taxon>Eubacteriales</taxon>
        <taxon>Clostridiaceae</taxon>
        <taxon>Clostridium</taxon>
    </lineage>
</organism>
<dbReference type="AlphaFoldDB" id="A0A2K2FES3"/>
<dbReference type="Gene3D" id="3.40.630.30">
    <property type="match status" value="1"/>
</dbReference>
<dbReference type="Pfam" id="PF00583">
    <property type="entry name" value="Acetyltransf_1"/>
    <property type="match status" value="1"/>
</dbReference>
<dbReference type="SUPFAM" id="SSF55729">
    <property type="entry name" value="Acyl-CoA N-acyltransferases (Nat)"/>
    <property type="match status" value="1"/>
</dbReference>
<evidence type="ECO:0000313" key="3">
    <source>
        <dbReference type="Proteomes" id="UP000236151"/>
    </source>
</evidence>
<protein>
    <recommendedName>
        <fullName evidence="1">N-acetyltransferase domain-containing protein</fullName>
    </recommendedName>
</protein>
<proteinExistence type="predicted"/>
<dbReference type="RefSeq" id="WP_103081441.1">
    <property type="nucleotide sequence ID" value="NZ_CP021850.1"/>
</dbReference>
<reference evidence="2 3" key="1">
    <citation type="submission" date="2017-06" db="EMBL/GenBank/DDBJ databases">
        <title>Investigating the central metabolism of Clostridium thermosuccinogenes.</title>
        <authorList>
            <person name="Koendjbiharie J.G."/>
            <person name="van Kranenburg R."/>
        </authorList>
    </citation>
    <scope>NUCLEOTIDE SEQUENCE [LARGE SCALE GENOMIC DNA]</scope>
    <source>
        <strain evidence="2 3">DSM 5806</strain>
    </source>
</reference>
<sequence>MKNSINRRRYKLLADFAKVHGFLTEIYSLDTLNSYLLPQFFEYAHTHPFFNHKLTHRFGLWEEGGKLVGVACYEMDIGESFLVTDREHTFLLPEMLEFAEKELSAVNNNKRTLCVWVTDKETDKIELLSRNGYTKVHAEPVRIFSYDKPFRDVKLPDGYTIISLEDENDYKKIHDCLWKGFDHGDNPDDDIDCRIHMQSGPNFRKDLTTVIKAPNDDYACFAGMWLDEKNKYAYLEPLATVPEHRRKGLASIALTVGMKKTKALGAKYCFGGVPEFYTAIGFETICHREMWRREW</sequence>
<name>A0A2K2FES3_9CLOT</name>
<accession>A0A2K2FES3</accession>
<evidence type="ECO:0000313" key="2">
    <source>
        <dbReference type="EMBL" id="PNT99256.1"/>
    </source>
</evidence>